<keyword evidence="1" id="KW-0812">Transmembrane</keyword>
<evidence type="ECO:0000313" key="4">
    <source>
        <dbReference type="Proteomes" id="UP000053257"/>
    </source>
</evidence>
<organism evidence="3 4">
    <name type="scientific">Phlebiopsis gigantea (strain 11061_1 CR5-6)</name>
    <name type="common">White-rot fungus</name>
    <name type="synonym">Peniophora gigantea</name>
    <dbReference type="NCBI Taxonomy" id="745531"/>
    <lineage>
        <taxon>Eukaryota</taxon>
        <taxon>Fungi</taxon>
        <taxon>Dikarya</taxon>
        <taxon>Basidiomycota</taxon>
        <taxon>Agaricomycotina</taxon>
        <taxon>Agaricomycetes</taxon>
        <taxon>Polyporales</taxon>
        <taxon>Phanerochaetaceae</taxon>
        <taxon>Phlebiopsis</taxon>
    </lineage>
</organism>
<dbReference type="HOGENOM" id="CLU_018688_2_1_1"/>
<protein>
    <recommendedName>
        <fullName evidence="2">DUF6535 domain-containing protein</fullName>
    </recommendedName>
</protein>
<sequence length="124" mass="13696">MDSVVREADEKKVKDCKEDIDTLLVFAGLFSAVLTAFVIESYQNLQPDPSTRVIELLAQISSQLSSYALTAEFANSTAQAISQIDVFKPSPSMVKVNALWFASLICSLVTASLGMLVKQWLREY</sequence>
<evidence type="ECO:0000259" key="2">
    <source>
        <dbReference type="Pfam" id="PF20153"/>
    </source>
</evidence>
<dbReference type="OrthoDB" id="3269725at2759"/>
<dbReference type="InterPro" id="IPR045338">
    <property type="entry name" value="DUF6535"/>
</dbReference>
<dbReference type="STRING" id="745531.A0A0C3NDH1"/>
<feature type="transmembrane region" description="Helical" evidence="1">
    <location>
        <begin position="20"/>
        <end position="39"/>
    </location>
</feature>
<dbReference type="EMBL" id="KN840665">
    <property type="protein sequence ID" value="KIP02589.1"/>
    <property type="molecule type" value="Genomic_DNA"/>
</dbReference>
<keyword evidence="4" id="KW-1185">Reference proteome</keyword>
<feature type="transmembrane region" description="Helical" evidence="1">
    <location>
        <begin position="98"/>
        <end position="117"/>
    </location>
</feature>
<feature type="domain" description="DUF6535" evidence="2">
    <location>
        <begin position="4"/>
        <end position="124"/>
    </location>
</feature>
<keyword evidence="1" id="KW-0472">Membrane</keyword>
<name>A0A0C3NDH1_PHLG1</name>
<keyword evidence="1" id="KW-1133">Transmembrane helix</keyword>
<gene>
    <name evidence="3" type="ORF">PHLGIDRAFT_78932</name>
</gene>
<proteinExistence type="predicted"/>
<accession>A0A0C3NDH1</accession>
<evidence type="ECO:0000313" key="3">
    <source>
        <dbReference type="EMBL" id="KIP02589.1"/>
    </source>
</evidence>
<dbReference type="AlphaFoldDB" id="A0A0C3NDH1"/>
<dbReference type="Pfam" id="PF20153">
    <property type="entry name" value="DUF6535"/>
    <property type="match status" value="1"/>
</dbReference>
<dbReference type="Proteomes" id="UP000053257">
    <property type="component" value="Unassembled WGS sequence"/>
</dbReference>
<reference evidence="3 4" key="1">
    <citation type="journal article" date="2014" name="PLoS Genet.">
        <title>Analysis of the Phlebiopsis gigantea genome, transcriptome and secretome provides insight into its pioneer colonization strategies of wood.</title>
        <authorList>
            <person name="Hori C."/>
            <person name="Ishida T."/>
            <person name="Igarashi K."/>
            <person name="Samejima M."/>
            <person name="Suzuki H."/>
            <person name="Master E."/>
            <person name="Ferreira P."/>
            <person name="Ruiz-Duenas F.J."/>
            <person name="Held B."/>
            <person name="Canessa P."/>
            <person name="Larrondo L.F."/>
            <person name="Schmoll M."/>
            <person name="Druzhinina I.S."/>
            <person name="Kubicek C.P."/>
            <person name="Gaskell J.A."/>
            <person name="Kersten P."/>
            <person name="St John F."/>
            <person name="Glasner J."/>
            <person name="Sabat G."/>
            <person name="Splinter BonDurant S."/>
            <person name="Syed K."/>
            <person name="Yadav J."/>
            <person name="Mgbeahuruike A.C."/>
            <person name="Kovalchuk A."/>
            <person name="Asiegbu F.O."/>
            <person name="Lackner G."/>
            <person name="Hoffmeister D."/>
            <person name="Rencoret J."/>
            <person name="Gutierrez A."/>
            <person name="Sun H."/>
            <person name="Lindquist E."/>
            <person name="Barry K."/>
            <person name="Riley R."/>
            <person name="Grigoriev I.V."/>
            <person name="Henrissat B."/>
            <person name="Kues U."/>
            <person name="Berka R.M."/>
            <person name="Martinez A.T."/>
            <person name="Covert S.F."/>
            <person name="Blanchette R.A."/>
            <person name="Cullen D."/>
        </authorList>
    </citation>
    <scope>NUCLEOTIDE SEQUENCE [LARGE SCALE GENOMIC DNA]</scope>
    <source>
        <strain evidence="3 4">11061_1 CR5-6</strain>
    </source>
</reference>
<feature type="non-terminal residue" evidence="3">
    <location>
        <position position="124"/>
    </location>
</feature>
<evidence type="ECO:0000256" key="1">
    <source>
        <dbReference type="SAM" id="Phobius"/>
    </source>
</evidence>